<dbReference type="Proteomes" id="UP001167831">
    <property type="component" value="Unassembled WGS sequence"/>
</dbReference>
<evidence type="ECO:0000313" key="4">
    <source>
        <dbReference type="Proteomes" id="UP001167831"/>
    </source>
</evidence>
<evidence type="ECO:0000256" key="1">
    <source>
        <dbReference type="SAM" id="SignalP"/>
    </source>
</evidence>
<keyword evidence="1" id="KW-0732">Signal</keyword>
<protein>
    <submittedName>
        <fullName evidence="3">Uncharacterized protein</fullName>
    </submittedName>
</protein>
<keyword evidence="4" id="KW-1185">Reference proteome</keyword>
<reference evidence="3" key="2">
    <citation type="submission" date="2023-08" db="EMBL/GenBank/DDBJ databases">
        <title>Identification and characterization of horizontal gene transfer across gut microbiota members of farm animals based on homology search.</title>
        <authorList>
            <person name="Schwarzerova J."/>
            <person name="Nykrynova M."/>
            <person name="Jureckova K."/>
            <person name="Cejkova D."/>
            <person name="Rychlik I."/>
        </authorList>
    </citation>
    <scope>NUCLEOTIDE SEQUENCE</scope>
    <source>
        <strain evidence="3">ET15</strain>
        <strain evidence="2">ET37</strain>
    </source>
</reference>
<dbReference type="Proteomes" id="UP001168478">
    <property type="component" value="Unassembled WGS sequence"/>
</dbReference>
<name>A0AAW7JGK0_9BACT</name>
<feature type="chain" id="PRO_5043981249" evidence="1">
    <location>
        <begin position="21"/>
        <end position="179"/>
    </location>
</feature>
<dbReference type="EMBL" id="JAUEIF010000003">
    <property type="protein sequence ID" value="MDN0025008.1"/>
    <property type="molecule type" value="Genomic_DNA"/>
</dbReference>
<proteinExistence type="predicted"/>
<dbReference type="AlphaFoldDB" id="A0AAW7JGK0"/>
<dbReference type="PROSITE" id="PS51257">
    <property type="entry name" value="PROKAR_LIPOPROTEIN"/>
    <property type="match status" value="1"/>
</dbReference>
<reference evidence="3" key="1">
    <citation type="submission" date="2023-06" db="EMBL/GenBank/DDBJ databases">
        <authorList>
            <person name="Zeman M."/>
            <person name="Kubasova T."/>
            <person name="Jahodarova E."/>
            <person name="Nykrynova M."/>
            <person name="Rychlik I."/>
        </authorList>
    </citation>
    <scope>NUCLEOTIDE SEQUENCE</scope>
    <source>
        <strain evidence="3">ET15</strain>
        <strain evidence="2">ET37</strain>
    </source>
</reference>
<accession>A0AAW7JGK0</accession>
<dbReference type="EMBL" id="JAUEIE010000003">
    <property type="protein sequence ID" value="MDN0022409.1"/>
    <property type="molecule type" value="Genomic_DNA"/>
</dbReference>
<evidence type="ECO:0000313" key="3">
    <source>
        <dbReference type="EMBL" id="MDN0025008.1"/>
    </source>
</evidence>
<evidence type="ECO:0000313" key="2">
    <source>
        <dbReference type="EMBL" id="MDN0022409.1"/>
    </source>
</evidence>
<organism evidence="3 5">
    <name type="scientific">Leyella lascolaii</name>
    <dbReference type="NCBI Taxonomy" id="1776379"/>
    <lineage>
        <taxon>Bacteria</taxon>
        <taxon>Pseudomonadati</taxon>
        <taxon>Bacteroidota</taxon>
        <taxon>Bacteroidia</taxon>
        <taxon>Bacteroidales</taxon>
        <taxon>Prevotellaceae</taxon>
        <taxon>Leyella</taxon>
    </lineage>
</organism>
<gene>
    <name evidence="2" type="ORF">QVN81_05145</name>
    <name evidence="3" type="ORF">QVN84_05680</name>
</gene>
<comment type="caution">
    <text evidence="3">The sequence shown here is derived from an EMBL/GenBank/DDBJ whole genome shotgun (WGS) entry which is preliminary data.</text>
</comment>
<feature type="signal peptide" evidence="1">
    <location>
        <begin position="1"/>
        <end position="20"/>
    </location>
</feature>
<sequence length="179" mass="20455">MKKFAYFISMIALTIVFTTACGNRTSNSVDSIETSDFYKQKGWLKMNDQYRNRVFIISDNYHMINNLPVILQFTVMEWMESDGMKQMAYLLLADASKTDNPRNPSFDERMTSVSLMLDGENIILNTERPMGNSVNIADDKAAVDLLHKLMATKKTTVTVTLNNGDELTYTFNTYNNVQN</sequence>
<dbReference type="RefSeq" id="WP_289824964.1">
    <property type="nucleotide sequence ID" value="NZ_CAUWBX010000026.1"/>
</dbReference>
<evidence type="ECO:0000313" key="5">
    <source>
        <dbReference type="Proteomes" id="UP001168478"/>
    </source>
</evidence>